<evidence type="ECO:0000313" key="1">
    <source>
        <dbReference type="EMBL" id="PYF42580.1"/>
    </source>
</evidence>
<dbReference type="InterPro" id="IPR011335">
    <property type="entry name" value="Restrct_endonuc-II-like"/>
</dbReference>
<dbReference type="GO" id="GO:0009036">
    <property type="term" value="F:type II site-specific deoxyribonuclease activity"/>
    <property type="evidence" value="ECO:0007669"/>
    <property type="project" value="InterPro"/>
</dbReference>
<dbReference type="Proteomes" id="UP000247715">
    <property type="component" value="Unassembled WGS sequence"/>
</dbReference>
<keyword evidence="1" id="KW-0378">Hydrolase</keyword>
<proteinExistence type="predicted"/>
<dbReference type="Gene3D" id="3.40.580.10">
    <property type="entry name" value="Eco RI Endonuclease, subunit A"/>
    <property type="match status" value="1"/>
</dbReference>
<gene>
    <name evidence="1" type="ORF">BCF88_1098</name>
</gene>
<evidence type="ECO:0000313" key="2">
    <source>
        <dbReference type="Proteomes" id="UP000247715"/>
    </source>
</evidence>
<keyword evidence="1" id="KW-0540">Nuclease</keyword>
<dbReference type="InterPro" id="IPR004221">
    <property type="entry name" value="Restrct_endonuc_II_EcoRI"/>
</dbReference>
<dbReference type="Pfam" id="PF02963">
    <property type="entry name" value="EcoRI"/>
    <property type="match status" value="1"/>
</dbReference>
<dbReference type="GO" id="GO:0000287">
    <property type="term" value="F:magnesium ion binding"/>
    <property type="evidence" value="ECO:0007669"/>
    <property type="project" value="InterPro"/>
</dbReference>
<organism evidence="1 2">
    <name type="scientific">Metamycoplasma alkalescens</name>
    <dbReference type="NCBI Taxonomy" id="45363"/>
    <lineage>
        <taxon>Bacteria</taxon>
        <taxon>Bacillati</taxon>
        <taxon>Mycoplasmatota</taxon>
        <taxon>Mycoplasmoidales</taxon>
        <taxon>Metamycoplasmataceae</taxon>
        <taxon>Metamycoplasma</taxon>
    </lineage>
</organism>
<dbReference type="AlphaFoldDB" id="A0A318U5V7"/>
<dbReference type="RefSeq" id="WP_110858384.1">
    <property type="nucleotide sequence ID" value="NZ_LS991949.1"/>
</dbReference>
<dbReference type="SUPFAM" id="SSF52980">
    <property type="entry name" value="Restriction endonuclease-like"/>
    <property type="match status" value="1"/>
</dbReference>
<comment type="caution">
    <text evidence="1">The sequence shown here is derived from an EMBL/GenBank/DDBJ whole genome shotgun (WGS) entry which is preliminary data.</text>
</comment>
<name>A0A318U5V7_9BACT</name>
<dbReference type="GO" id="GO:0009307">
    <property type="term" value="P:DNA restriction-modification system"/>
    <property type="evidence" value="ECO:0007669"/>
    <property type="project" value="InterPro"/>
</dbReference>
<protein>
    <submittedName>
        <fullName evidence="1">Restriction endonuclease EcoRI</fullName>
    </submittedName>
</protein>
<dbReference type="EMBL" id="QKLP01000009">
    <property type="protein sequence ID" value="PYF42580.1"/>
    <property type="molecule type" value="Genomic_DNA"/>
</dbReference>
<dbReference type="GO" id="GO:0003677">
    <property type="term" value="F:DNA binding"/>
    <property type="evidence" value="ECO:0007669"/>
    <property type="project" value="InterPro"/>
</dbReference>
<dbReference type="InterPro" id="IPR011336">
    <property type="entry name" value="Restrct_endonuc_II_EcoRI/MunI"/>
</dbReference>
<reference evidence="1 2" key="1">
    <citation type="submission" date="2018-06" db="EMBL/GenBank/DDBJ databases">
        <title>Genomic Encyclopedia of Archaeal and Bacterial Type Strains, Phase II (KMG-II): from individual species to whole genera.</title>
        <authorList>
            <person name="Goeker M."/>
        </authorList>
    </citation>
    <scope>NUCLEOTIDE SEQUENCE [LARGE SCALE GENOMIC DNA]</scope>
    <source>
        <strain evidence="1 2">ATCC 29103</strain>
    </source>
</reference>
<keyword evidence="1" id="KW-0255">Endonuclease</keyword>
<sequence>MSNSKLLSIQQILNYETKGSNYLNINSSKQEKSLRDVVNTLLSNLQQKYPNLSFELKNKIYLSDIASEINNFENETFFSPIFKTTFISPDGGFLFLVDNITNKKYPILISEMKYQGSNSSFKGNAIERLGKNVIALRNYFINHEILPFVTFCSGPDFNPSKSKIIDRLSTIACFAPLNKINLFKYGSINPGSYFCREEEWDFDEIYSICEEIATRSILYFASKNGIKI</sequence>
<accession>A0A318U5V7</accession>